<evidence type="ECO:0000256" key="3">
    <source>
        <dbReference type="ARBA" id="ARBA00022630"/>
    </source>
</evidence>
<dbReference type="SUPFAM" id="SSF54373">
    <property type="entry name" value="FAD-linked reductases, C-terminal domain"/>
    <property type="match status" value="1"/>
</dbReference>
<keyword evidence="10" id="KW-1185">Reference proteome</keyword>
<keyword evidence="4" id="KW-0274">FAD</keyword>
<dbReference type="PANTHER" id="PTHR11985:SF15">
    <property type="entry name" value="GLYCEROL-3-PHOSPHATE DEHYDROGENASE, MITOCHONDRIAL"/>
    <property type="match status" value="1"/>
</dbReference>
<dbReference type="Pfam" id="PF16901">
    <property type="entry name" value="DAO_C"/>
    <property type="match status" value="1"/>
</dbReference>
<gene>
    <name evidence="9" type="primary">glpD</name>
    <name evidence="9" type="ORF">I4641_10295</name>
</gene>
<evidence type="ECO:0000256" key="4">
    <source>
        <dbReference type="ARBA" id="ARBA00022827"/>
    </source>
</evidence>
<dbReference type="EC" id="1.1.5.3" evidence="6"/>
<evidence type="ECO:0000256" key="2">
    <source>
        <dbReference type="ARBA" id="ARBA00007330"/>
    </source>
</evidence>
<evidence type="ECO:0000256" key="6">
    <source>
        <dbReference type="RuleBase" id="RU361217"/>
    </source>
</evidence>
<dbReference type="PROSITE" id="PS00977">
    <property type="entry name" value="FAD_G3PDH_1"/>
    <property type="match status" value="1"/>
</dbReference>
<protein>
    <recommendedName>
        <fullName evidence="6">Glycerol-3-phosphate dehydrogenase</fullName>
        <ecNumber evidence="6">1.1.5.3</ecNumber>
    </recommendedName>
</protein>
<comment type="cofactor">
    <cofactor evidence="1 6">
        <name>FAD</name>
        <dbReference type="ChEBI" id="CHEBI:57692"/>
    </cofactor>
</comment>
<dbReference type="InterPro" id="IPR006076">
    <property type="entry name" value="FAD-dep_OxRdtase"/>
</dbReference>
<dbReference type="GO" id="GO:0009331">
    <property type="term" value="C:glycerol-3-phosphate dehydrogenase (FAD) complex"/>
    <property type="evidence" value="ECO:0007669"/>
    <property type="project" value="UniProtKB-UniRule"/>
</dbReference>
<dbReference type="RefSeq" id="WP_229640429.1">
    <property type="nucleotide sequence ID" value="NZ_JADWDC010000021.1"/>
</dbReference>
<feature type="domain" description="FAD dependent oxidoreductase" evidence="7">
    <location>
        <begin position="13"/>
        <end position="349"/>
    </location>
</feature>
<dbReference type="NCBIfam" id="NF008899">
    <property type="entry name" value="PRK12266.1"/>
    <property type="match status" value="1"/>
</dbReference>
<dbReference type="Proteomes" id="UP000729733">
    <property type="component" value="Unassembled WGS sequence"/>
</dbReference>
<sequence length="553" mass="62379">MRDLAQIQQTNYDVIVIGGGINGAGVARDAALRGLKTILIEKSDFASGSSSWSSRLIHGGLRYLEYFEFPLVRESLKEREVLLHTAPHLVNPLQLTIPVYRDRSRPYWKIWAGMILYDVFSFDKTLPSHRMLPQEKFKQIFRSIDKDKLAGGAQYYDGQVTFAERLCLENVLSAQNAGASVLNYVEVMELKIEEQRISDLVCKDKLTGESLTISASKDAVIINTAGPWIDNVCQRGNKAGEDVTIGDGKKNGGTKGSHIVVEPFPGAPKSNLYVEAKSDGRPFFILTWLDKYLIGTTDLPYKENIENIKANNDEIDYLLQETNNIIPTANLKRDDVVFTYSGVRPLPNSEGKKPGSITRKHIIFDHKTEGVNNLLTLIGGKLTTYRNVGEEMVNEIFKRMKRSPQPCRTDSLPLPGCILPSDERIQQAITEYSPILSVNTIDHLFFSYGANAMEVLSLTKENPELRKQISPNLPDIKAQVVYAVEYELAHTLVDILRRRTTLAMNGHYGMDLLPAITETLQKHCGWTDEQCDRAKNEYRFYMEHNCIPDYQIV</sequence>
<dbReference type="GO" id="GO:0046168">
    <property type="term" value="P:glycerol-3-phosphate catabolic process"/>
    <property type="evidence" value="ECO:0007669"/>
    <property type="project" value="TreeGrafter"/>
</dbReference>
<dbReference type="PANTHER" id="PTHR11985">
    <property type="entry name" value="GLYCEROL-3-PHOSPHATE DEHYDROGENASE"/>
    <property type="match status" value="1"/>
</dbReference>
<comment type="caution">
    <text evidence="9">The sequence shown here is derived from an EMBL/GenBank/DDBJ whole genome shotgun (WGS) entry which is preliminary data.</text>
</comment>
<comment type="similarity">
    <text evidence="2 6">Belongs to the FAD-dependent glycerol-3-phosphate dehydrogenase family.</text>
</comment>
<dbReference type="Gene3D" id="3.50.50.60">
    <property type="entry name" value="FAD/NAD(P)-binding domain"/>
    <property type="match status" value="1"/>
</dbReference>
<evidence type="ECO:0000259" key="7">
    <source>
        <dbReference type="Pfam" id="PF01266"/>
    </source>
</evidence>
<dbReference type="GO" id="GO:0004368">
    <property type="term" value="F:glycerol-3-phosphate dehydrogenase (quinone) activity"/>
    <property type="evidence" value="ECO:0007669"/>
    <property type="project" value="UniProtKB-EC"/>
</dbReference>
<dbReference type="EMBL" id="JADWDC010000021">
    <property type="protein sequence ID" value="MCC0177365.1"/>
    <property type="molecule type" value="Genomic_DNA"/>
</dbReference>
<evidence type="ECO:0000313" key="9">
    <source>
        <dbReference type="EMBL" id="MCC0177365.1"/>
    </source>
</evidence>
<evidence type="ECO:0000256" key="1">
    <source>
        <dbReference type="ARBA" id="ARBA00001974"/>
    </source>
</evidence>
<evidence type="ECO:0000259" key="8">
    <source>
        <dbReference type="Pfam" id="PF16901"/>
    </source>
</evidence>
<dbReference type="PRINTS" id="PR01001">
    <property type="entry name" value="FADG3PDH"/>
</dbReference>
<keyword evidence="3 6" id="KW-0285">Flavoprotein</keyword>
<dbReference type="InterPro" id="IPR038299">
    <property type="entry name" value="DAO_C_sf"/>
</dbReference>
<comment type="catalytic activity">
    <reaction evidence="6">
        <text>a quinone + sn-glycerol 3-phosphate = dihydroxyacetone phosphate + a quinol</text>
        <dbReference type="Rhea" id="RHEA:18977"/>
        <dbReference type="ChEBI" id="CHEBI:24646"/>
        <dbReference type="ChEBI" id="CHEBI:57597"/>
        <dbReference type="ChEBI" id="CHEBI:57642"/>
        <dbReference type="ChEBI" id="CHEBI:132124"/>
        <dbReference type="EC" id="1.1.5.3"/>
    </reaction>
</comment>
<keyword evidence="5 6" id="KW-0560">Oxidoreductase</keyword>
<dbReference type="Gene3D" id="1.10.8.870">
    <property type="entry name" value="Alpha-glycerophosphate oxidase, cap domain"/>
    <property type="match status" value="1"/>
</dbReference>
<proteinExistence type="inferred from homology"/>
<dbReference type="InterPro" id="IPR036188">
    <property type="entry name" value="FAD/NAD-bd_sf"/>
</dbReference>
<accession>A0A964BT45</accession>
<name>A0A964BT45_9CYAN</name>
<feature type="domain" description="Alpha-glycerophosphate oxidase C-terminal" evidence="8">
    <location>
        <begin position="407"/>
        <end position="530"/>
    </location>
</feature>
<dbReference type="InterPro" id="IPR000447">
    <property type="entry name" value="G3P_DH_FAD-dep"/>
</dbReference>
<dbReference type="Pfam" id="PF01266">
    <property type="entry name" value="DAO"/>
    <property type="match status" value="1"/>
</dbReference>
<dbReference type="SUPFAM" id="SSF51905">
    <property type="entry name" value="FAD/NAD(P)-binding domain"/>
    <property type="match status" value="1"/>
</dbReference>
<dbReference type="AlphaFoldDB" id="A0A964BT45"/>
<evidence type="ECO:0000313" key="10">
    <source>
        <dbReference type="Proteomes" id="UP000729733"/>
    </source>
</evidence>
<evidence type="ECO:0000256" key="5">
    <source>
        <dbReference type="ARBA" id="ARBA00023002"/>
    </source>
</evidence>
<reference evidence="9" key="1">
    <citation type="journal article" date="2021" name="Antonie Van Leeuwenhoek">
        <title>Draft genome and description of Waterburya agarophytonicola gen. nov. sp. nov. (Pleurocapsales, Cyanobacteria): a seaweed symbiont.</title>
        <authorList>
            <person name="Bonthond G."/>
            <person name="Shalygin S."/>
            <person name="Bayer T."/>
            <person name="Weinberger F."/>
        </authorList>
    </citation>
    <scope>NUCLEOTIDE SEQUENCE</scope>
    <source>
        <strain evidence="9">KI4</strain>
    </source>
</reference>
<dbReference type="Gene3D" id="3.30.9.10">
    <property type="entry name" value="D-Amino Acid Oxidase, subunit A, domain 2"/>
    <property type="match status" value="1"/>
</dbReference>
<dbReference type="InterPro" id="IPR031656">
    <property type="entry name" value="DAO_C"/>
</dbReference>
<organism evidence="9 10">
    <name type="scientific">Waterburya agarophytonicola KI4</name>
    <dbReference type="NCBI Taxonomy" id="2874699"/>
    <lineage>
        <taxon>Bacteria</taxon>
        <taxon>Bacillati</taxon>
        <taxon>Cyanobacteriota</taxon>
        <taxon>Cyanophyceae</taxon>
        <taxon>Pleurocapsales</taxon>
        <taxon>Hyellaceae</taxon>
        <taxon>Waterburya</taxon>
        <taxon>Waterburya agarophytonicola</taxon>
    </lineage>
</organism>